<gene>
    <name evidence="2" type="ORF">NS365_13260</name>
</gene>
<feature type="transmembrane region" description="Helical" evidence="1">
    <location>
        <begin position="20"/>
        <end position="41"/>
    </location>
</feature>
<keyword evidence="1" id="KW-1133">Transmembrane helix</keyword>
<reference evidence="2 3" key="1">
    <citation type="journal article" date="2016" name="Front. Microbiol.">
        <title>Genomic Resource of Rice Seed Associated Bacteria.</title>
        <authorList>
            <person name="Midha S."/>
            <person name="Bansal K."/>
            <person name="Sharma S."/>
            <person name="Kumar N."/>
            <person name="Patil P.P."/>
            <person name="Chaudhry V."/>
            <person name="Patil P.B."/>
        </authorList>
    </citation>
    <scope>NUCLEOTIDE SEQUENCE [LARGE SCALE GENOMIC DNA]</scope>
    <source>
        <strain evidence="2 3">NS365</strain>
    </source>
</reference>
<evidence type="ECO:0000256" key="1">
    <source>
        <dbReference type="SAM" id="Phobius"/>
    </source>
</evidence>
<protein>
    <submittedName>
        <fullName evidence="2">Uncharacterized protein</fullName>
    </submittedName>
</protein>
<dbReference type="SUPFAM" id="SSF52266">
    <property type="entry name" value="SGNH hydrolase"/>
    <property type="match status" value="1"/>
</dbReference>
<dbReference type="EMBL" id="LDQA01000028">
    <property type="protein sequence ID" value="KTR04994.1"/>
    <property type="molecule type" value="Genomic_DNA"/>
</dbReference>
<keyword evidence="3" id="KW-1185">Reference proteome</keyword>
<dbReference type="PATRIC" id="fig|401562.4.peg.2436"/>
<sequence length="1070" mass="112476">MVSRALLNGWPLAPGFSKSTPVISGALVNTVMGGLICNNVLPTSGSKTRFKGRRAYPFGVFPPAFVQPTFCPFWTGGTFGQREVAAAQDITITKAALVYNGRPVPVTYNGARTFTIPAGVAEFRCDPVFPSNFGASQFLGRTFLEYRHMFDLVTGQSAPYCDYSTDFNQSWRAAPGDLPDDIDSTGPMAASGSLDALNIFFPSMMLGPLIGSFASLVFLFDSIGRQQNDTGGLGRAGGGYMKRAAYAEGIPFMTAAVGGRTAEQTANSPKLLSLLEAGRFTDLHMGLGTNELAGSRDLSLIMSDNRALWASARRGGIRTITQSNIQPRVTDNTYKCTDLANQSPVAGFEAGGRRDQFNAALAAERGVNGGPDVIFPFSSYCADASNPSLWRVPAFNATLTADVVAGATNIQTSAAPDPLDNLVFEPGNASNVDIGGQGGPRVASVSGAASPFTVSFVPSTSNPWNNTADGALGTPGKAHLSGSAVKASIGTDGTHAATAAHVAAATDLRAIYRGLSADKPNRYMIASSRHVMAGDWGTGSAAFTTNNDVAKWDGGTATVSSKYHYRRVKVRTSAWGVPLTEAMHLFDNSAMSIYGVRPSKFAITIQRAEYRDMSDNLVEVCKFKGAASYTLQPLIYDFIWHDPLVGTLQPDTDYWLDLYDNSPDGSAFPVMLTRYLAGECSTTGNSDLSLTTPNKTQVFTPIGGMFGPSCFIAKGCPAGRAVALLIGTSIADYTTDGVPFINDRGVSGFIQKGLNANSQGARIDVFSAARFSTNMSTVYQDNLGDGQAGVNGPTRSLVTHLKAIFGALGQSKPPFNVVVSEHGRNDVNRGFAAMKIVATAMYNAIRQAWPGIPIAQTTTPPSTNFGGAPSNNTAWTTEADQTADANNGTTGSWADWTAWVLAGGDGLINVPIDSAAPIRNGTKWKEQAFSATFMDAAAQSLDLRTATVRLSAQAPVGATLVFEPGTANTGSSGLDFQRSYNVLTTAANANGGFDTTLRPASRSPSFADFTKSGGPTYQLQFGHAAGATVKLSLTNDGIHPNQMAQALMAAQVTAAKPSIASLAAAYEAAA</sequence>
<keyword evidence="1" id="KW-0472">Membrane</keyword>
<name>A0A175RPV5_9HYPH</name>
<dbReference type="RefSeq" id="WP_058600755.1">
    <property type="nucleotide sequence ID" value="NZ_LDQA01000028.1"/>
</dbReference>
<evidence type="ECO:0000313" key="2">
    <source>
        <dbReference type="EMBL" id="KTR04994.1"/>
    </source>
</evidence>
<proteinExistence type="predicted"/>
<organism evidence="2 3">
    <name type="scientific">Aureimonas ureilytica</name>
    <dbReference type="NCBI Taxonomy" id="401562"/>
    <lineage>
        <taxon>Bacteria</taxon>
        <taxon>Pseudomonadati</taxon>
        <taxon>Pseudomonadota</taxon>
        <taxon>Alphaproteobacteria</taxon>
        <taxon>Hyphomicrobiales</taxon>
        <taxon>Aurantimonadaceae</taxon>
        <taxon>Aureimonas</taxon>
    </lineage>
</organism>
<evidence type="ECO:0000313" key="3">
    <source>
        <dbReference type="Proteomes" id="UP000078529"/>
    </source>
</evidence>
<dbReference type="Proteomes" id="UP000078529">
    <property type="component" value="Unassembled WGS sequence"/>
</dbReference>
<keyword evidence="1" id="KW-0812">Transmembrane</keyword>
<comment type="caution">
    <text evidence="2">The sequence shown here is derived from an EMBL/GenBank/DDBJ whole genome shotgun (WGS) entry which is preliminary data.</text>
</comment>
<accession>A0A175RPV5</accession>
<dbReference type="AlphaFoldDB" id="A0A175RPV5"/>